<accession>A0A9J6GPX2</accession>
<dbReference type="EMBL" id="JABSTR010000007">
    <property type="protein sequence ID" value="KAH9376228.1"/>
    <property type="molecule type" value="Genomic_DNA"/>
</dbReference>
<dbReference type="PROSITE" id="PS51257">
    <property type="entry name" value="PROKAR_LIPOPROTEIN"/>
    <property type="match status" value="1"/>
</dbReference>
<evidence type="ECO:0000256" key="1">
    <source>
        <dbReference type="SAM" id="MobiDB-lite"/>
    </source>
</evidence>
<feature type="compositionally biased region" description="Basic and acidic residues" evidence="1">
    <location>
        <begin position="140"/>
        <end position="150"/>
    </location>
</feature>
<sequence>MIGVKYRYWQRPSAGYISATAASGPTVQTSLSCLRYKKGASRVGLPGATGRRGQNGFSPLVVPSPAKSQEWPVRVICHFVSFAIVNSWLMYVKHAEANRMQRKNTLGFAGIQNEVAMALIMCSKNVAKNEGRPSLQEPAEPPRKVHNAEPRPVDAVRYDGLNHWPAHSAQTVCSALHV</sequence>
<dbReference type="Proteomes" id="UP000821853">
    <property type="component" value="Chromosome 5"/>
</dbReference>
<gene>
    <name evidence="2" type="ORF">HPB48_016830</name>
</gene>
<name>A0A9J6GPX2_HAELO</name>
<dbReference type="PANTHER" id="PTHR47272">
    <property type="entry name" value="DDE_TNP_1_7 DOMAIN-CONTAINING PROTEIN"/>
    <property type="match status" value="1"/>
</dbReference>
<dbReference type="VEuPathDB" id="VectorBase:HLOH_062301"/>
<feature type="region of interest" description="Disordered" evidence="1">
    <location>
        <begin position="130"/>
        <end position="150"/>
    </location>
</feature>
<dbReference type="AlphaFoldDB" id="A0A9J6GPX2"/>
<proteinExistence type="predicted"/>
<comment type="caution">
    <text evidence="2">The sequence shown here is derived from an EMBL/GenBank/DDBJ whole genome shotgun (WGS) entry which is preliminary data.</text>
</comment>
<dbReference type="OrthoDB" id="6486427at2759"/>
<organism evidence="2 3">
    <name type="scientific">Haemaphysalis longicornis</name>
    <name type="common">Bush tick</name>
    <dbReference type="NCBI Taxonomy" id="44386"/>
    <lineage>
        <taxon>Eukaryota</taxon>
        <taxon>Metazoa</taxon>
        <taxon>Ecdysozoa</taxon>
        <taxon>Arthropoda</taxon>
        <taxon>Chelicerata</taxon>
        <taxon>Arachnida</taxon>
        <taxon>Acari</taxon>
        <taxon>Parasitiformes</taxon>
        <taxon>Ixodida</taxon>
        <taxon>Ixodoidea</taxon>
        <taxon>Ixodidae</taxon>
        <taxon>Haemaphysalinae</taxon>
        <taxon>Haemaphysalis</taxon>
    </lineage>
</organism>
<reference evidence="2 3" key="1">
    <citation type="journal article" date="2020" name="Cell">
        <title>Large-Scale Comparative Analyses of Tick Genomes Elucidate Their Genetic Diversity and Vector Capacities.</title>
        <authorList>
            <consortium name="Tick Genome and Microbiome Consortium (TIGMIC)"/>
            <person name="Jia N."/>
            <person name="Wang J."/>
            <person name="Shi W."/>
            <person name="Du L."/>
            <person name="Sun Y."/>
            <person name="Zhan W."/>
            <person name="Jiang J.F."/>
            <person name="Wang Q."/>
            <person name="Zhang B."/>
            <person name="Ji P."/>
            <person name="Bell-Sakyi L."/>
            <person name="Cui X.M."/>
            <person name="Yuan T.T."/>
            <person name="Jiang B.G."/>
            <person name="Yang W.F."/>
            <person name="Lam T.T."/>
            <person name="Chang Q.C."/>
            <person name="Ding S.J."/>
            <person name="Wang X.J."/>
            <person name="Zhu J.G."/>
            <person name="Ruan X.D."/>
            <person name="Zhao L."/>
            <person name="Wei J.T."/>
            <person name="Ye R.Z."/>
            <person name="Que T.C."/>
            <person name="Du C.H."/>
            <person name="Zhou Y.H."/>
            <person name="Cheng J.X."/>
            <person name="Dai P.F."/>
            <person name="Guo W.B."/>
            <person name="Han X.H."/>
            <person name="Huang E.J."/>
            <person name="Li L.F."/>
            <person name="Wei W."/>
            <person name="Gao Y.C."/>
            <person name="Liu J.Z."/>
            <person name="Shao H.Z."/>
            <person name="Wang X."/>
            <person name="Wang C.C."/>
            <person name="Yang T.C."/>
            <person name="Huo Q.B."/>
            <person name="Li W."/>
            <person name="Chen H.Y."/>
            <person name="Chen S.E."/>
            <person name="Zhou L.G."/>
            <person name="Ni X.B."/>
            <person name="Tian J.H."/>
            <person name="Sheng Y."/>
            <person name="Liu T."/>
            <person name="Pan Y.S."/>
            <person name="Xia L.Y."/>
            <person name="Li J."/>
            <person name="Zhao F."/>
            <person name="Cao W.C."/>
        </authorList>
    </citation>
    <scope>NUCLEOTIDE SEQUENCE [LARGE SCALE GENOMIC DNA]</scope>
    <source>
        <strain evidence="2">HaeL-2018</strain>
    </source>
</reference>
<protein>
    <submittedName>
        <fullName evidence="2">Uncharacterized protein</fullName>
    </submittedName>
</protein>
<evidence type="ECO:0000313" key="3">
    <source>
        <dbReference type="Proteomes" id="UP000821853"/>
    </source>
</evidence>
<evidence type="ECO:0000313" key="2">
    <source>
        <dbReference type="EMBL" id="KAH9376228.1"/>
    </source>
</evidence>
<keyword evidence="3" id="KW-1185">Reference proteome</keyword>